<gene>
    <name evidence="1" type="ORF">AU210_001613</name>
</gene>
<evidence type="ECO:0000313" key="1">
    <source>
        <dbReference type="EMBL" id="PCD46202.1"/>
    </source>
</evidence>
<reference evidence="1 2" key="1">
    <citation type="journal article" date="2016" name="Environ. Microbiol.">
        <title>Effector profiles distinguish formae speciales of Fusarium oxysporum.</title>
        <authorList>
            <person name="van Dam P."/>
            <person name="Fokkens L."/>
            <person name="Schmidt S.M."/>
            <person name="Linmans J.H."/>
            <person name="Kistler H.C."/>
            <person name="Ma L.J."/>
            <person name="Rep M."/>
        </authorList>
    </citation>
    <scope>NUCLEOTIDE SEQUENCE [LARGE SCALE GENOMIC DNA]</scope>
    <source>
        <strain evidence="1 2">Forc016</strain>
    </source>
</reference>
<reference evidence="1 2" key="2">
    <citation type="journal article" date="2017" name="Sci. Rep.">
        <title>A mobile pathogenicity chromosome in Fusarium oxysporum for infection of multiple cucurbit species.</title>
        <authorList>
            <person name="van Dam P."/>
            <person name="Fokkens L."/>
            <person name="Ayukawa Y."/>
            <person name="van der Gragt M."/>
            <person name="Ter Horst A."/>
            <person name="Brankovics B."/>
            <person name="Houterman P.M."/>
            <person name="Arie T."/>
            <person name="Rep M."/>
        </authorList>
    </citation>
    <scope>NUCLEOTIDE SEQUENCE [LARGE SCALE GENOMIC DNA]</scope>
    <source>
        <strain evidence="1 2">Forc016</strain>
    </source>
</reference>
<sequence>MHFAHEKRREMEPTKVYNVPLSESDSMVDILRKSAVVDDDDILAFFSSTSLPRSLARQARCIKIFCERTPLIEDDADQDKFNATRPYHGQHPIAWVSDANWQPNTHDSIGVSHNQYGQVLSNKELCAILRTSRVFQTSDNISVGPARRIYINKPNGRSVLALIRNAPPSQVPGLRELLVNYITGSPKPIMSSREIFWWGSKCFIFSFNLPFFAISAQSKQDTRTFSHEKLRLRSCYDLSFLHLGASETDPYFSEEPDPSDHDISLLEGVCSVVVTGQSKEYWTAVCLNDDLYDGTDEPRLSPEDDMEQLDEIDPIVLKMANNPKSPRAYALAALETGLVKVVDCHKDIQDAFRTSLNLHIPSSRHSSSGDISSDQMQEWASKYPEALERVMHCNQRIVERLEHFLSHHLMVCPEGLPQHKLWLNVNVEERATQSLIDITDSLESLRDVQSELTQLFKSLNEKLRHEDMQKSKDINLHRMTLAALATTILNLVPQTDSEPTDATHMLSFLRFEYFLWIAFIACLLPWLLPSTVIPQHLAQCGENQLSCYSNLYRASQKQRNWGSRLMGFIDKASIATRDQLRLGQFAALLRKATRDRNNKMLIVLLRVSLTMKHLLVLTLEILPILYRLRDQRSKALYNATSSCHTQKMGGVSRHDLQPSDSARSLDIEAAEATGLVPINELPRRKVVWVWVCCQCGTSGMKVSVDPCPCCGNYRCPNCATRRFG</sequence>
<comment type="caution">
    <text evidence="1">The sequence shown here is derived from an EMBL/GenBank/DDBJ whole genome shotgun (WGS) entry which is preliminary data.</text>
</comment>
<name>A0A2H3IC05_FUSOX</name>
<dbReference type="AlphaFoldDB" id="A0A2H3IC05"/>
<protein>
    <submittedName>
        <fullName evidence="1">Uncharacterized protein</fullName>
    </submittedName>
</protein>
<dbReference type="Proteomes" id="UP000219602">
    <property type="component" value="Chromosome 1"/>
</dbReference>
<dbReference type="EMBL" id="MABQ02000001">
    <property type="protein sequence ID" value="PCD46202.1"/>
    <property type="molecule type" value="Genomic_DNA"/>
</dbReference>
<organism evidence="1 2">
    <name type="scientific">Fusarium oxysporum f. sp. radicis-cucumerinum</name>
    <dbReference type="NCBI Taxonomy" id="327505"/>
    <lineage>
        <taxon>Eukaryota</taxon>
        <taxon>Fungi</taxon>
        <taxon>Dikarya</taxon>
        <taxon>Ascomycota</taxon>
        <taxon>Pezizomycotina</taxon>
        <taxon>Sordariomycetes</taxon>
        <taxon>Hypocreomycetidae</taxon>
        <taxon>Hypocreales</taxon>
        <taxon>Nectriaceae</taxon>
        <taxon>Fusarium</taxon>
        <taxon>Fusarium oxysporum species complex</taxon>
    </lineage>
</organism>
<accession>A0A2H3IC05</accession>
<proteinExistence type="predicted"/>
<evidence type="ECO:0000313" key="2">
    <source>
        <dbReference type="Proteomes" id="UP000219602"/>
    </source>
</evidence>